<dbReference type="RefSeq" id="XP_044433328.1">
    <property type="nucleotide sequence ID" value="XM_044577393.1"/>
</dbReference>
<dbReference type="Gramene" id="TraesCS7B03G0169200.1">
    <property type="protein sequence ID" value="TraesCS7B03G0169200.1.CDS"/>
    <property type="gene ID" value="TraesCS7B03G0169200"/>
</dbReference>
<keyword evidence="3" id="KW-0378">Hydrolase</keyword>
<dbReference type="GO" id="GO:0016926">
    <property type="term" value="P:protein desumoylation"/>
    <property type="evidence" value="ECO:0000318"/>
    <property type="project" value="GO_Central"/>
</dbReference>
<dbReference type="EnsemblPlants" id="TraesCS7B02G062500.1">
    <property type="protein sequence ID" value="TraesCS7B02G062500.1"/>
    <property type="gene ID" value="TraesCS7B02G062500"/>
</dbReference>
<dbReference type="SMR" id="A0A3B6SAC4"/>
<sequence length="556" mass="62566">MVATGCDGCQAGLQPSLASRLAGISAIAILREGRHLFPMECLRLTSVSGAACGRLQAAAAAAVALRTAPNSDELLAHPLLHGRNLVLDNTDIQQPDDDDAEAHFFLPNANLKELAEKNVNVHRPLSDLHHEMDDSYPGCSVMPSQSIIDKNHNVIVTLDHSHQSNANPSGKKCVIITSRRFTSPVSAADTTAEAQLSNDSPDVQITDERKINVSCSQLCKNIDGASNSIISSAKPRDNRSSDYIPASKVQYVIKVSTSSSRRKKTPHDPRRVLLPSNPPSVPETNRFPVSALERRYYAAFCRLARSERYQCMTAIIYRKVRCSYLSLGQSLMPGGHVNNFLISVFCRKLFDDCHPSVSKKHYFFSYIGENILKYNNKDQFKLIQNTFKGASLVKKIDACELLFFPICHCKHWFLFVVDLQNHQFVFMDSLFRKKSRYQVVVSEMLVGNFKHLWKEIVDPEYSFDNFRIVYPAMPRQGNGNDCGVFVMKCMEIWTPRVVLHDYFSRVNIPNIRIQYANQLFFSSKNTADKSLVTHLLREGKFHLVRKSVTSESNASQ</sequence>
<evidence type="ECO:0000256" key="2">
    <source>
        <dbReference type="ARBA" id="ARBA00022670"/>
    </source>
</evidence>
<feature type="domain" description="Ubiquitin-like protease family profile" evidence="6">
    <location>
        <begin position="315"/>
        <end position="493"/>
    </location>
</feature>
<proteinExistence type="inferred from homology"/>
<keyword evidence="2" id="KW-0645">Protease</keyword>
<dbReference type="GO" id="GO:0006508">
    <property type="term" value="P:proteolysis"/>
    <property type="evidence" value="ECO:0007669"/>
    <property type="project" value="UniProtKB-KW"/>
</dbReference>
<dbReference type="STRING" id="4565.A0A3B6SAC4"/>
<gene>
    <name evidence="7" type="primary">LOC123159564</name>
</gene>
<evidence type="ECO:0000256" key="4">
    <source>
        <dbReference type="ARBA" id="ARBA00022807"/>
    </source>
</evidence>
<comment type="similarity">
    <text evidence="1">Belongs to the peptidase C48 family.</text>
</comment>
<keyword evidence="8" id="KW-1185">Reference proteome</keyword>
<keyword evidence="4" id="KW-0788">Thiol protease</keyword>
<dbReference type="GO" id="GO:0016929">
    <property type="term" value="F:deSUMOylase activity"/>
    <property type="evidence" value="ECO:0000318"/>
    <property type="project" value="GO_Central"/>
</dbReference>
<feature type="region of interest" description="Disordered" evidence="5">
    <location>
        <begin position="256"/>
        <end position="279"/>
    </location>
</feature>
<evidence type="ECO:0000313" key="7">
    <source>
        <dbReference type="EnsemblPlants" id="TraesCS7B02G062500.1"/>
    </source>
</evidence>
<evidence type="ECO:0000259" key="6">
    <source>
        <dbReference type="PROSITE" id="PS50600"/>
    </source>
</evidence>
<evidence type="ECO:0000256" key="3">
    <source>
        <dbReference type="ARBA" id="ARBA00022801"/>
    </source>
</evidence>
<dbReference type="PANTHER" id="PTHR12606">
    <property type="entry name" value="SENTRIN/SUMO-SPECIFIC PROTEASE"/>
    <property type="match status" value="1"/>
</dbReference>
<dbReference type="Gene3D" id="3.40.395.10">
    <property type="entry name" value="Adenoviral Proteinase, Chain A"/>
    <property type="match status" value="1"/>
</dbReference>
<dbReference type="InterPro" id="IPR038765">
    <property type="entry name" value="Papain-like_cys_pep_sf"/>
</dbReference>
<evidence type="ECO:0000313" key="8">
    <source>
        <dbReference type="Proteomes" id="UP000019116"/>
    </source>
</evidence>
<evidence type="ECO:0000256" key="5">
    <source>
        <dbReference type="SAM" id="MobiDB-lite"/>
    </source>
</evidence>
<dbReference type="PROSITE" id="PS50600">
    <property type="entry name" value="ULP_PROTEASE"/>
    <property type="match status" value="1"/>
</dbReference>
<reference evidence="7" key="1">
    <citation type="submission" date="2018-08" db="EMBL/GenBank/DDBJ databases">
        <authorList>
            <person name="Rossello M."/>
        </authorList>
    </citation>
    <scope>NUCLEOTIDE SEQUENCE [LARGE SCALE GENOMIC DNA]</scope>
    <source>
        <strain evidence="7">cv. Chinese Spring</strain>
    </source>
</reference>
<organism evidence="7">
    <name type="scientific">Triticum aestivum</name>
    <name type="common">Wheat</name>
    <dbReference type="NCBI Taxonomy" id="4565"/>
    <lineage>
        <taxon>Eukaryota</taxon>
        <taxon>Viridiplantae</taxon>
        <taxon>Streptophyta</taxon>
        <taxon>Embryophyta</taxon>
        <taxon>Tracheophyta</taxon>
        <taxon>Spermatophyta</taxon>
        <taxon>Magnoliopsida</taxon>
        <taxon>Liliopsida</taxon>
        <taxon>Poales</taxon>
        <taxon>Poaceae</taxon>
        <taxon>BOP clade</taxon>
        <taxon>Pooideae</taxon>
        <taxon>Triticodae</taxon>
        <taxon>Triticeae</taxon>
        <taxon>Triticinae</taxon>
        <taxon>Triticum</taxon>
    </lineage>
</organism>
<reference evidence="7" key="2">
    <citation type="submission" date="2018-10" db="UniProtKB">
        <authorList>
            <consortium name="EnsemblPlants"/>
        </authorList>
    </citation>
    <scope>IDENTIFICATION</scope>
</reference>
<dbReference type="Gramene" id="TraesCS7B02G062500.1">
    <property type="protein sequence ID" value="TraesCS7B02G062500.1"/>
    <property type="gene ID" value="TraesCS7B02G062500"/>
</dbReference>
<dbReference type="InterPro" id="IPR003653">
    <property type="entry name" value="Peptidase_C48_C"/>
</dbReference>
<dbReference type="GeneID" id="123159564"/>
<accession>A0A3B6SAC4</accession>
<name>A0A3B6SAC4_WHEAT</name>
<evidence type="ECO:0000256" key="1">
    <source>
        <dbReference type="ARBA" id="ARBA00005234"/>
    </source>
</evidence>
<dbReference type="SUPFAM" id="SSF54001">
    <property type="entry name" value="Cysteine proteinases"/>
    <property type="match status" value="1"/>
</dbReference>
<protein>
    <recommendedName>
        <fullName evidence="6">Ubiquitin-like protease family profile domain-containing protein</fullName>
    </recommendedName>
</protein>
<dbReference type="Pfam" id="PF02902">
    <property type="entry name" value="Peptidase_C48"/>
    <property type="match status" value="1"/>
</dbReference>
<dbReference type="AlphaFoldDB" id="A0A3B6SAC4"/>
<dbReference type="GO" id="GO:0005634">
    <property type="term" value="C:nucleus"/>
    <property type="evidence" value="ECO:0000318"/>
    <property type="project" value="GO_Central"/>
</dbReference>
<dbReference type="OMA" id="EYSGSEM"/>
<dbReference type="PANTHER" id="PTHR12606:SF122">
    <property type="entry name" value="UBIQUITIN-LIKE PROTEASE FAMILY PROFILE DOMAIN-CONTAINING PROTEIN"/>
    <property type="match status" value="1"/>
</dbReference>
<dbReference type="OrthoDB" id="696486at2759"/>
<dbReference type="Proteomes" id="UP000019116">
    <property type="component" value="Chromosome 7B"/>
</dbReference>